<proteinExistence type="predicted"/>
<dbReference type="AlphaFoldDB" id="A0A6I2RCZ4"/>
<dbReference type="Proteomes" id="UP000429811">
    <property type="component" value="Unassembled WGS sequence"/>
</dbReference>
<name>A0A6I2RCZ4_FLAPL</name>
<evidence type="ECO:0000313" key="3">
    <source>
        <dbReference type="Proteomes" id="UP000429811"/>
    </source>
</evidence>
<feature type="compositionally biased region" description="Acidic residues" evidence="1">
    <location>
        <begin position="355"/>
        <end position="364"/>
    </location>
</feature>
<dbReference type="RefSeq" id="WP_154250082.1">
    <property type="nucleotide sequence ID" value="NZ_WKPO01000002.1"/>
</dbReference>
<dbReference type="EMBL" id="WKPO01000002">
    <property type="protein sequence ID" value="MSB47656.1"/>
    <property type="molecule type" value="Genomic_DNA"/>
</dbReference>
<reference evidence="2 3" key="1">
    <citation type="journal article" date="2019" name="Nat. Med.">
        <title>A library of human gut bacterial isolates paired with longitudinal multiomics data enables mechanistic microbiome research.</title>
        <authorList>
            <person name="Poyet M."/>
            <person name="Groussin M."/>
            <person name="Gibbons S.M."/>
            <person name="Avila-Pacheco J."/>
            <person name="Jiang X."/>
            <person name="Kearney S.M."/>
            <person name="Perrotta A.R."/>
            <person name="Berdy B."/>
            <person name="Zhao S."/>
            <person name="Lieberman T.D."/>
            <person name="Swanson P.K."/>
            <person name="Smith M."/>
            <person name="Roesemann S."/>
            <person name="Alexander J.E."/>
            <person name="Rich S.A."/>
            <person name="Livny J."/>
            <person name="Vlamakis H."/>
            <person name="Clish C."/>
            <person name="Bullock K."/>
            <person name="Deik A."/>
            <person name="Scott J."/>
            <person name="Pierce K.A."/>
            <person name="Xavier R.J."/>
            <person name="Alm E.J."/>
        </authorList>
    </citation>
    <scope>NUCLEOTIDE SEQUENCE [LARGE SCALE GENOMIC DNA]</scope>
    <source>
        <strain evidence="2 3">BIOML-A5</strain>
    </source>
</reference>
<sequence>MSEKHSTVCYIFREGAFSPVREAKPFHNDFGLDLFQYKGAVYEGRTGLQFCPLKQAADIASFIGKHGGLEKVQKLIADSLERTGLSPRYTRPDEKKKDIFPPKEKDENRVFAKDLMGSKHYYYRFYNENGIELYTMEKKREFFQTVYVPCDGFMVGIDQRHRLEEILKWLSTLEHGIRGEIERVFNESMGDPKRWADLGFANLLGRYYEAKRHNIPLEAERRQREERWATEREAERRQREQEQQARYDAAIREAEKDILAGKEVVNREVNGKALIMQLFREHEIPVPLKTQGWIINALHSIRYSPESGQWDYRYYRKSRDSTKMFELLPKLSAAIQTKQQFEEQGEASPEAPAAADEDEQDMEL</sequence>
<comment type="caution">
    <text evidence="2">The sequence shown here is derived from an EMBL/GenBank/DDBJ whole genome shotgun (WGS) entry which is preliminary data.</text>
</comment>
<organism evidence="2 3">
    <name type="scientific">Flavonifractor plautii</name>
    <name type="common">Fusobacterium plautii</name>
    <dbReference type="NCBI Taxonomy" id="292800"/>
    <lineage>
        <taxon>Bacteria</taxon>
        <taxon>Bacillati</taxon>
        <taxon>Bacillota</taxon>
        <taxon>Clostridia</taxon>
        <taxon>Eubacteriales</taxon>
        <taxon>Oscillospiraceae</taxon>
        <taxon>Flavonifractor</taxon>
    </lineage>
</organism>
<evidence type="ECO:0000256" key="1">
    <source>
        <dbReference type="SAM" id="MobiDB-lite"/>
    </source>
</evidence>
<feature type="region of interest" description="Disordered" evidence="1">
    <location>
        <begin position="336"/>
        <end position="364"/>
    </location>
</feature>
<accession>A0A6I2RCZ4</accession>
<protein>
    <submittedName>
        <fullName evidence="2">Uncharacterized protein</fullName>
    </submittedName>
</protein>
<evidence type="ECO:0000313" key="2">
    <source>
        <dbReference type="EMBL" id="MSB47656.1"/>
    </source>
</evidence>
<gene>
    <name evidence="2" type="ORF">GKE90_02925</name>
</gene>